<dbReference type="Gene3D" id="3.90.1310.10">
    <property type="entry name" value="Penicillin-binding protein 2a (Domain 2)"/>
    <property type="match status" value="1"/>
</dbReference>
<evidence type="ECO:0000256" key="2">
    <source>
        <dbReference type="ARBA" id="ARBA00007171"/>
    </source>
</evidence>
<gene>
    <name evidence="6" type="ORF">R7226_27865</name>
</gene>
<dbReference type="InterPro" id="IPR001460">
    <property type="entry name" value="PCN-bd_Tpept"/>
</dbReference>
<dbReference type="InterPro" id="IPR012338">
    <property type="entry name" value="Beta-lactam/transpept-like"/>
</dbReference>
<dbReference type="Proteomes" id="UP001284601">
    <property type="component" value="Unassembled WGS sequence"/>
</dbReference>
<dbReference type="InterPro" id="IPR036138">
    <property type="entry name" value="PBP_dimer_sf"/>
</dbReference>
<dbReference type="SUPFAM" id="SSF56601">
    <property type="entry name" value="beta-lactamase/transpeptidase-like"/>
    <property type="match status" value="1"/>
</dbReference>
<evidence type="ECO:0000313" key="7">
    <source>
        <dbReference type="Proteomes" id="UP001284601"/>
    </source>
</evidence>
<proteinExistence type="inferred from homology"/>
<dbReference type="Gene3D" id="3.30.450.330">
    <property type="match status" value="1"/>
</dbReference>
<evidence type="ECO:0000259" key="4">
    <source>
        <dbReference type="Pfam" id="PF00905"/>
    </source>
</evidence>
<dbReference type="Pfam" id="PF00905">
    <property type="entry name" value="Transpeptidase"/>
    <property type="match status" value="1"/>
</dbReference>
<reference evidence="7" key="1">
    <citation type="submission" date="2023-07" db="EMBL/GenBank/DDBJ databases">
        <title>Conexibacter stalactiti sp. nov., isolated from stalactites in a lava cave and emended description of the genus Conexibacter.</title>
        <authorList>
            <person name="Lee S.D."/>
        </authorList>
    </citation>
    <scope>NUCLEOTIDE SEQUENCE [LARGE SCALE GENOMIC DNA]</scope>
    <source>
        <strain evidence="7">KCTC 39840</strain>
    </source>
</reference>
<feature type="domain" description="Penicillin-binding protein dimerisation" evidence="5">
    <location>
        <begin position="52"/>
        <end position="197"/>
    </location>
</feature>
<dbReference type="Pfam" id="PF03717">
    <property type="entry name" value="PBP_dimer"/>
    <property type="match status" value="1"/>
</dbReference>
<reference evidence="6 7" key="2">
    <citation type="submission" date="2023-10" db="EMBL/GenBank/DDBJ databases">
        <authorList>
            <person name="Han X.F."/>
        </authorList>
    </citation>
    <scope>NUCLEOTIDE SEQUENCE [LARGE SCALE GENOMIC DNA]</scope>
    <source>
        <strain evidence="6 7">KCTC 39840</strain>
    </source>
</reference>
<evidence type="ECO:0000256" key="1">
    <source>
        <dbReference type="ARBA" id="ARBA00004370"/>
    </source>
</evidence>
<dbReference type="EMBL" id="JAWSTH010000126">
    <property type="protein sequence ID" value="MDW5598206.1"/>
    <property type="molecule type" value="Genomic_DNA"/>
</dbReference>
<evidence type="ECO:0000256" key="3">
    <source>
        <dbReference type="ARBA" id="ARBA00023136"/>
    </source>
</evidence>
<accession>A0ABU4HY03</accession>
<dbReference type="SUPFAM" id="SSF56519">
    <property type="entry name" value="Penicillin binding protein dimerisation domain"/>
    <property type="match status" value="1"/>
</dbReference>
<dbReference type="PANTHER" id="PTHR30627">
    <property type="entry name" value="PEPTIDOGLYCAN D,D-TRANSPEPTIDASE"/>
    <property type="match status" value="1"/>
</dbReference>
<evidence type="ECO:0000313" key="6">
    <source>
        <dbReference type="EMBL" id="MDW5598206.1"/>
    </source>
</evidence>
<dbReference type="InterPro" id="IPR005311">
    <property type="entry name" value="PBP_dimer"/>
</dbReference>
<dbReference type="PANTHER" id="PTHR30627:SF1">
    <property type="entry name" value="PEPTIDOGLYCAN D,D-TRANSPEPTIDASE FTSI"/>
    <property type="match status" value="1"/>
</dbReference>
<evidence type="ECO:0000259" key="5">
    <source>
        <dbReference type="Pfam" id="PF03717"/>
    </source>
</evidence>
<comment type="caution">
    <text evidence="6">The sequence shown here is derived from an EMBL/GenBank/DDBJ whole genome shotgun (WGS) entry which is preliminary data.</text>
</comment>
<comment type="subcellular location">
    <subcellularLocation>
        <location evidence="1">Membrane</location>
    </subcellularLocation>
</comment>
<protein>
    <submittedName>
        <fullName evidence="6">Penicillin-binding protein 2</fullName>
    </submittedName>
</protein>
<dbReference type="RefSeq" id="WP_318600698.1">
    <property type="nucleotide sequence ID" value="NZ_JAWSTH010000126.1"/>
</dbReference>
<sequence>MPTLTDRRIGLLFLIFVLALGAAFVRAGWLGAVRAPALKRAAATQQVQTVTMPAPRGTITDRRGNVLAISEVASDISATPYIVRDKLRAAQQLAPLLGQTEDETLRKLNTDGGFVYLGRRVPAQQANKIRRLDIDGIAFTPSSLRRYPRGWLASQLLGSSSEEPGGGTGLEYGKDDVLRGQDGVRRIVNDALGEPISIKDQTPIVAGRDVELTLDAGLQEKVESVLEGVGKLYRPRGATAIVMNPQTSEVLALANWPRVDANDPGGAPAYAQQNRAVGFTFEPGSTFKAFTVAGALEDGTATPDKTYYLPVELHVADRILHDSHARGEETATVSKILAESSNIGAVRIALDMGATRFSQWVDIFGFGRRTGVELPGEEIGIVPTYDDYSGSSIANLPIGQGQAVTPLQMMQAYSAVANGGVLRTPRMIESVGGVRVPLKRGRRIISEQTSSEVREMLRGVLAAGGTASEAAIPGYDLAGKTGTANKVDPETGEYSRERYIASFMGFAPVSDPRLLISVVVDEPQGSIYGGDVAAPAFQKIAAWALPYFGVQPN</sequence>
<dbReference type="InterPro" id="IPR050515">
    <property type="entry name" value="Beta-lactam/transpept"/>
</dbReference>
<name>A0ABU4HY03_9ACTN</name>
<organism evidence="6 7">
    <name type="scientific">Conexibacter stalactiti</name>
    <dbReference type="NCBI Taxonomy" id="1940611"/>
    <lineage>
        <taxon>Bacteria</taxon>
        <taxon>Bacillati</taxon>
        <taxon>Actinomycetota</taxon>
        <taxon>Thermoleophilia</taxon>
        <taxon>Solirubrobacterales</taxon>
        <taxon>Conexibacteraceae</taxon>
        <taxon>Conexibacter</taxon>
    </lineage>
</organism>
<keyword evidence="7" id="KW-1185">Reference proteome</keyword>
<dbReference type="Gene3D" id="3.40.710.10">
    <property type="entry name" value="DD-peptidase/beta-lactamase superfamily"/>
    <property type="match status" value="1"/>
</dbReference>
<comment type="similarity">
    <text evidence="2">Belongs to the transpeptidase family.</text>
</comment>
<feature type="domain" description="Penicillin-binding protein transpeptidase" evidence="4">
    <location>
        <begin position="239"/>
        <end position="541"/>
    </location>
</feature>
<keyword evidence="3" id="KW-0472">Membrane</keyword>